<organism evidence="1 2">
    <name type="scientific">Streptomyces spinosisporus</name>
    <dbReference type="NCBI Taxonomy" id="2927582"/>
    <lineage>
        <taxon>Bacteria</taxon>
        <taxon>Bacillati</taxon>
        <taxon>Actinomycetota</taxon>
        <taxon>Actinomycetes</taxon>
        <taxon>Kitasatosporales</taxon>
        <taxon>Streptomycetaceae</taxon>
        <taxon>Streptomyces</taxon>
    </lineage>
</organism>
<sequence>MNEFINVEHAAWALGVSKPTVYSLIRSGALTASAGPRGQLVSRSEVMTVATKRRVDAVHRHRDLVAYARQLRATIWPPEPAKVVLSDGREQVRDVDDVNRYMNTPKGRDALHRLDNDAVAVFGPAVIHTLADLKSLKTAGACAWCWSRDLAAVRGGISPSDNAATRVLLGEPCARDLAEWGANRDQVRALWADVKKDDLKRRADDDKTARRREVEAARADADRATRRLDLAITAAGTNRTAESARYLKEAARKRAAGHEDIARHLESVAARLERGAQR</sequence>
<dbReference type="RefSeq" id="WP_242707827.1">
    <property type="nucleotide sequence ID" value="NZ_JALDAX010000001.1"/>
</dbReference>
<accession>A0ABS9X809</accession>
<dbReference type="Proteomes" id="UP001165270">
    <property type="component" value="Unassembled WGS sequence"/>
</dbReference>
<protein>
    <submittedName>
        <fullName evidence="1">Helix-turn-helix domain-containing protein</fullName>
    </submittedName>
</protein>
<dbReference type="EMBL" id="JALDAX010000001">
    <property type="protein sequence ID" value="MCI3238211.1"/>
    <property type="molecule type" value="Genomic_DNA"/>
</dbReference>
<keyword evidence="2" id="KW-1185">Reference proteome</keyword>
<proteinExistence type="predicted"/>
<comment type="caution">
    <text evidence="1">The sequence shown here is derived from an EMBL/GenBank/DDBJ whole genome shotgun (WGS) entry which is preliminary data.</text>
</comment>
<name>A0ABS9X809_9ACTN</name>
<gene>
    <name evidence="1" type="ORF">MQN93_00590</name>
</gene>
<evidence type="ECO:0000313" key="2">
    <source>
        <dbReference type="Proteomes" id="UP001165270"/>
    </source>
</evidence>
<reference evidence="1" key="1">
    <citation type="submission" date="2022-03" db="EMBL/GenBank/DDBJ databases">
        <title>Streptomyces 7R015 and 7R016 isolated from Barleria lupulina in Thailand.</title>
        <authorList>
            <person name="Kanchanasin P."/>
            <person name="Phongsopitanun W."/>
            <person name="Tanasupawat S."/>
        </authorList>
    </citation>
    <scope>NUCLEOTIDE SEQUENCE</scope>
    <source>
        <strain evidence="1">7R016</strain>
    </source>
</reference>
<evidence type="ECO:0000313" key="1">
    <source>
        <dbReference type="EMBL" id="MCI3238211.1"/>
    </source>
</evidence>